<sequence>MSNIMNGHLTICRQLIVLLGWALLFNVPSVFSQTDRAELLLDELKSLNGAAYFTKSNDLAELYLDTTPRKAQEFIEELLARQEIEDFPQELARSYYIQARAYVLLGAYEKSYEPFDKALTIFRRNNDETSMARCFLSKGIAYIYHGQHDQAKTALDKSLALYTKNDNEFGKGQVFHELGHFHYMFLDDEKALEYYEKSLAIQRDLDDQKGISNNYFRMGLAYLSSDKGEALTLLDKSKRLKEEIGDMRGLAKVGISLGVLHEENGNFQTALSYYRQSLAANKAFGDHRLEAIIFNNMGIVYVDQGMQDSAIIYHEKALTLRKELGNDHGIVQSLANLGEVYQVSEDFNKGLRYFLDAQKISAANSHQPMMPYISEKLGEIYLSLHELDSAGAYFNKALIQKKEEGNYSGLSSTYRNLSKLSEEQNDYKKSLEYYKLYKAVQDSVFRTAKDRELAEVQAKYDTERQEREIISLQQKNREKTLWQNIFGTATLVAFVFIVLIVQFFRFRNKKNRELLVVEGKQRQQLEEMDRLKSRFFHNISHEFRTPLTLILGPLDKLRKHVDEAMRPTVDVIDRNGKRLLKLINQLLELSKIEAGKTTLKAAYIDIVPLLKGWVLSFHSMAEMKDIKLSIHSEKEAFYGYIDKGKMEEIIINLLSNALKYTPVGGEVSVNIKTKEENGQKYLSIAVSDTGKGIPKEEQDYIFDRFYQAANADSDNVVGTGIGLSLIKELVDLHKGTITVQSEVGAGSTFEIQVPFGKSHLSEEDIHVINPTSEPITVDVPDENAGAIVIPEGDQESLPLLLLIEDNEDLRQYVKGVLHTSYQIREAENGEIGIEQAFECIPDIIVSDLMMPKVDGLELCKTLKEDVRTSHIPIILLTARSSREDRIEGLKNLADDYLTKPFNNEELLVRIENLVKLRKKIQSHFGTDALLMPKKIALNSVDEVFIENITATLEAEISNPLFGVEELAAAVALSRSQLYRKIRAITDLTPNEYIRSFRLYRAMDMLKQNSATIAEIAYEVGFQNPSYFAKCFQEQFGKSPSAVTTS</sequence>
<protein>
    <recommendedName>
        <fullName evidence="2">histidine kinase</fullName>
        <ecNumber evidence="2">2.7.13.3</ecNumber>
    </recommendedName>
</protein>
<dbReference type="SUPFAM" id="SSF47384">
    <property type="entry name" value="Homodimeric domain of signal transducing histidine kinase"/>
    <property type="match status" value="1"/>
</dbReference>
<feature type="domain" description="Histidine kinase" evidence="11">
    <location>
        <begin position="538"/>
        <end position="757"/>
    </location>
</feature>
<dbReference type="SMART" id="SM00342">
    <property type="entry name" value="HTH_ARAC"/>
    <property type="match status" value="1"/>
</dbReference>
<feature type="domain" description="HTH araC/xylS-type" evidence="10">
    <location>
        <begin position="946"/>
        <end position="1045"/>
    </location>
</feature>
<dbReference type="InterPro" id="IPR005467">
    <property type="entry name" value="His_kinase_dom"/>
</dbReference>
<dbReference type="Pfam" id="PF02518">
    <property type="entry name" value="HATPase_c"/>
    <property type="match status" value="1"/>
</dbReference>
<feature type="modified residue" description="4-aspartylphosphate" evidence="7">
    <location>
        <position position="847"/>
    </location>
</feature>
<keyword evidence="9" id="KW-1133">Transmembrane helix</keyword>
<keyword evidence="14" id="KW-1185">Reference proteome</keyword>
<dbReference type="InterPro" id="IPR003594">
    <property type="entry name" value="HATPase_dom"/>
</dbReference>
<feature type="repeat" description="TPR" evidence="8">
    <location>
        <begin position="92"/>
        <end position="125"/>
    </location>
</feature>
<dbReference type="InterPro" id="IPR004358">
    <property type="entry name" value="Sig_transdc_His_kin-like_C"/>
</dbReference>
<feature type="repeat" description="TPR" evidence="8">
    <location>
        <begin position="291"/>
        <end position="324"/>
    </location>
</feature>
<dbReference type="SMART" id="SM00448">
    <property type="entry name" value="REC"/>
    <property type="match status" value="1"/>
</dbReference>
<dbReference type="CDD" id="cd17574">
    <property type="entry name" value="REC_OmpR"/>
    <property type="match status" value="1"/>
</dbReference>
<evidence type="ECO:0000256" key="5">
    <source>
        <dbReference type="ARBA" id="ARBA00023125"/>
    </source>
</evidence>
<dbReference type="InterPro" id="IPR036097">
    <property type="entry name" value="HisK_dim/P_sf"/>
</dbReference>
<keyword evidence="4" id="KW-0805">Transcription regulation</keyword>
<dbReference type="SUPFAM" id="SSF55874">
    <property type="entry name" value="ATPase domain of HSP90 chaperone/DNA topoisomerase II/histidine kinase"/>
    <property type="match status" value="1"/>
</dbReference>
<dbReference type="SUPFAM" id="SSF52172">
    <property type="entry name" value="CheY-like"/>
    <property type="match status" value="1"/>
</dbReference>
<reference evidence="13" key="1">
    <citation type="submission" date="2023-06" db="EMBL/GenBank/DDBJ databases">
        <title>Genomic of Agaribacillus aureum.</title>
        <authorList>
            <person name="Wang G."/>
        </authorList>
    </citation>
    <scope>NUCLEOTIDE SEQUENCE</scope>
    <source>
        <strain evidence="13">BMA12</strain>
    </source>
</reference>
<organism evidence="13 14">
    <name type="scientific">Agaribacillus aureus</name>
    <dbReference type="NCBI Taxonomy" id="3051825"/>
    <lineage>
        <taxon>Bacteria</taxon>
        <taxon>Pseudomonadati</taxon>
        <taxon>Bacteroidota</taxon>
        <taxon>Cytophagia</taxon>
        <taxon>Cytophagales</taxon>
        <taxon>Splendidivirgaceae</taxon>
        <taxon>Agaribacillus</taxon>
    </lineage>
</organism>
<evidence type="ECO:0000256" key="9">
    <source>
        <dbReference type="SAM" id="Phobius"/>
    </source>
</evidence>
<dbReference type="EC" id="2.7.13.3" evidence="2"/>
<keyword evidence="8" id="KW-0802">TPR repeat</keyword>
<dbReference type="InterPro" id="IPR011006">
    <property type="entry name" value="CheY-like_superfamily"/>
</dbReference>
<dbReference type="Gene3D" id="3.30.565.10">
    <property type="entry name" value="Histidine kinase-like ATPase, C-terminal domain"/>
    <property type="match status" value="1"/>
</dbReference>
<dbReference type="InterPro" id="IPR003661">
    <property type="entry name" value="HisK_dim/P_dom"/>
</dbReference>
<dbReference type="PROSITE" id="PS00041">
    <property type="entry name" value="HTH_ARAC_FAMILY_1"/>
    <property type="match status" value="1"/>
</dbReference>
<evidence type="ECO:0000256" key="4">
    <source>
        <dbReference type="ARBA" id="ARBA00023015"/>
    </source>
</evidence>
<dbReference type="Gene3D" id="1.10.287.130">
    <property type="match status" value="1"/>
</dbReference>
<evidence type="ECO:0000256" key="3">
    <source>
        <dbReference type="ARBA" id="ARBA00022553"/>
    </source>
</evidence>
<dbReference type="InterPro" id="IPR011990">
    <property type="entry name" value="TPR-like_helical_dom_sf"/>
</dbReference>
<dbReference type="Gene3D" id="1.10.10.60">
    <property type="entry name" value="Homeodomain-like"/>
    <property type="match status" value="1"/>
</dbReference>
<evidence type="ECO:0000256" key="1">
    <source>
        <dbReference type="ARBA" id="ARBA00000085"/>
    </source>
</evidence>
<dbReference type="SMART" id="SM00388">
    <property type="entry name" value="HisKA"/>
    <property type="match status" value="1"/>
</dbReference>
<dbReference type="Proteomes" id="UP001172083">
    <property type="component" value="Unassembled WGS sequence"/>
</dbReference>
<dbReference type="Pfam" id="PF13424">
    <property type="entry name" value="TPR_12"/>
    <property type="match status" value="2"/>
</dbReference>
<keyword evidence="9" id="KW-0472">Membrane</keyword>
<feature type="repeat" description="TPR" evidence="8">
    <location>
        <begin position="172"/>
        <end position="205"/>
    </location>
</feature>
<dbReference type="PRINTS" id="PR00344">
    <property type="entry name" value="BCTRLSENSOR"/>
</dbReference>
<keyword evidence="6" id="KW-0804">Transcription</keyword>
<evidence type="ECO:0000259" key="12">
    <source>
        <dbReference type="PROSITE" id="PS50110"/>
    </source>
</evidence>
<keyword evidence="9" id="KW-0812">Transmembrane</keyword>
<feature type="domain" description="Response regulatory" evidence="12">
    <location>
        <begin position="799"/>
        <end position="914"/>
    </location>
</feature>
<dbReference type="Pfam" id="PF12833">
    <property type="entry name" value="HTH_18"/>
    <property type="match status" value="1"/>
</dbReference>
<evidence type="ECO:0000256" key="6">
    <source>
        <dbReference type="ARBA" id="ARBA00023163"/>
    </source>
</evidence>
<dbReference type="SUPFAM" id="SSF46689">
    <property type="entry name" value="Homeodomain-like"/>
    <property type="match status" value="1"/>
</dbReference>
<dbReference type="InterPro" id="IPR036890">
    <property type="entry name" value="HATPase_C_sf"/>
</dbReference>
<dbReference type="PROSITE" id="PS50110">
    <property type="entry name" value="RESPONSE_REGULATORY"/>
    <property type="match status" value="1"/>
</dbReference>
<dbReference type="PROSITE" id="PS01124">
    <property type="entry name" value="HTH_ARAC_FAMILY_2"/>
    <property type="match status" value="1"/>
</dbReference>
<dbReference type="PANTHER" id="PTHR43547">
    <property type="entry name" value="TWO-COMPONENT HISTIDINE KINASE"/>
    <property type="match status" value="1"/>
</dbReference>
<comment type="caution">
    <text evidence="13">The sequence shown here is derived from an EMBL/GenBank/DDBJ whole genome shotgun (WGS) entry which is preliminary data.</text>
</comment>
<dbReference type="Gene3D" id="1.25.40.10">
    <property type="entry name" value="Tetratricopeptide repeat domain"/>
    <property type="match status" value="3"/>
</dbReference>
<evidence type="ECO:0000313" key="14">
    <source>
        <dbReference type="Proteomes" id="UP001172083"/>
    </source>
</evidence>
<dbReference type="Pfam" id="PF00072">
    <property type="entry name" value="Response_reg"/>
    <property type="match status" value="1"/>
</dbReference>
<proteinExistence type="predicted"/>
<feature type="repeat" description="TPR" evidence="8">
    <location>
        <begin position="251"/>
        <end position="284"/>
    </location>
</feature>
<dbReference type="InterPro" id="IPR001789">
    <property type="entry name" value="Sig_transdc_resp-reg_receiver"/>
</dbReference>
<dbReference type="InterPro" id="IPR009057">
    <property type="entry name" value="Homeodomain-like_sf"/>
</dbReference>
<dbReference type="RefSeq" id="WP_346760501.1">
    <property type="nucleotide sequence ID" value="NZ_JAUJEB010000006.1"/>
</dbReference>
<gene>
    <name evidence="13" type="ORF">QQ020_23990</name>
</gene>
<evidence type="ECO:0000259" key="10">
    <source>
        <dbReference type="PROSITE" id="PS01124"/>
    </source>
</evidence>
<dbReference type="InterPro" id="IPR018062">
    <property type="entry name" value="HTH_AraC-typ_CS"/>
</dbReference>
<dbReference type="PROSITE" id="PS50005">
    <property type="entry name" value="TPR"/>
    <property type="match status" value="4"/>
</dbReference>
<comment type="catalytic activity">
    <reaction evidence="1">
        <text>ATP + protein L-histidine = ADP + protein N-phospho-L-histidine.</text>
        <dbReference type="EC" id="2.7.13.3"/>
    </reaction>
</comment>
<evidence type="ECO:0000256" key="7">
    <source>
        <dbReference type="PROSITE-ProRule" id="PRU00169"/>
    </source>
</evidence>
<evidence type="ECO:0000256" key="2">
    <source>
        <dbReference type="ARBA" id="ARBA00012438"/>
    </source>
</evidence>
<accession>A0ABT8LDW3</accession>
<evidence type="ECO:0000313" key="13">
    <source>
        <dbReference type="EMBL" id="MDN5215162.1"/>
    </source>
</evidence>
<dbReference type="InterPro" id="IPR018060">
    <property type="entry name" value="HTH_AraC"/>
</dbReference>
<keyword evidence="3 7" id="KW-0597">Phosphoprotein</keyword>
<dbReference type="PANTHER" id="PTHR43547:SF2">
    <property type="entry name" value="HYBRID SIGNAL TRANSDUCTION HISTIDINE KINASE C"/>
    <property type="match status" value="1"/>
</dbReference>
<dbReference type="SMART" id="SM00387">
    <property type="entry name" value="HATPase_c"/>
    <property type="match status" value="1"/>
</dbReference>
<dbReference type="SUPFAM" id="SSF48452">
    <property type="entry name" value="TPR-like"/>
    <property type="match status" value="3"/>
</dbReference>
<keyword evidence="5" id="KW-0238">DNA-binding</keyword>
<dbReference type="PROSITE" id="PS50109">
    <property type="entry name" value="HIS_KIN"/>
    <property type="match status" value="1"/>
</dbReference>
<evidence type="ECO:0000256" key="8">
    <source>
        <dbReference type="PROSITE-ProRule" id="PRU00339"/>
    </source>
</evidence>
<dbReference type="CDD" id="cd00082">
    <property type="entry name" value="HisKA"/>
    <property type="match status" value="1"/>
</dbReference>
<dbReference type="Pfam" id="PF00512">
    <property type="entry name" value="HisKA"/>
    <property type="match status" value="1"/>
</dbReference>
<dbReference type="SMART" id="SM00028">
    <property type="entry name" value="TPR"/>
    <property type="match status" value="8"/>
</dbReference>
<name>A0ABT8LDW3_9BACT</name>
<evidence type="ECO:0000259" key="11">
    <source>
        <dbReference type="PROSITE" id="PS50109"/>
    </source>
</evidence>
<dbReference type="EMBL" id="JAUJEB010000006">
    <property type="protein sequence ID" value="MDN5215162.1"/>
    <property type="molecule type" value="Genomic_DNA"/>
</dbReference>
<dbReference type="InterPro" id="IPR019734">
    <property type="entry name" value="TPR_rpt"/>
</dbReference>
<dbReference type="Gene3D" id="3.40.50.2300">
    <property type="match status" value="1"/>
</dbReference>
<feature type="transmembrane region" description="Helical" evidence="9">
    <location>
        <begin position="481"/>
        <end position="504"/>
    </location>
</feature>